<gene>
    <name evidence="6" type="ORF">M9R61_00505</name>
</gene>
<dbReference type="NCBIfam" id="TIGR03570">
    <property type="entry name" value="NeuD_NnaD"/>
    <property type="match status" value="1"/>
</dbReference>
<evidence type="ECO:0000313" key="6">
    <source>
        <dbReference type="EMBL" id="MCZ8531820.1"/>
    </source>
</evidence>
<dbReference type="InterPro" id="IPR011004">
    <property type="entry name" value="Trimer_LpxA-like_sf"/>
</dbReference>
<evidence type="ECO:0000256" key="3">
    <source>
        <dbReference type="PIRSR" id="PIRSR620019-1"/>
    </source>
</evidence>
<dbReference type="InterPro" id="IPR018357">
    <property type="entry name" value="Hexapep_transf_CS"/>
</dbReference>
<dbReference type="Gene3D" id="2.160.10.10">
    <property type="entry name" value="Hexapeptide repeat proteins"/>
    <property type="match status" value="1"/>
</dbReference>
<accession>A0A9X3L5S3</accession>
<dbReference type="Pfam" id="PF17836">
    <property type="entry name" value="PglD_N"/>
    <property type="match status" value="1"/>
</dbReference>
<evidence type="ECO:0000256" key="4">
    <source>
        <dbReference type="PIRSR" id="PIRSR620019-2"/>
    </source>
</evidence>
<dbReference type="InterPro" id="IPR020019">
    <property type="entry name" value="AcTrfase_PglD-like"/>
</dbReference>
<dbReference type="SUPFAM" id="SSF51161">
    <property type="entry name" value="Trimeric LpxA-like enzymes"/>
    <property type="match status" value="1"/>
</dbReference>
<sequence>MNKPIIIIGNGGHASVLTEILLLQQRNILGYTAPSEESNSYGVKYIGTDKVIEAYSPEEVELVLGLGTVHVSTVRHSIFEKMKKHGYIFTNCIHPTASISNTALLAEGIQIMAGVVIQPNAKIGENTIINTGAIIEHDCLIGAHVHIAPGTTLSGGVIIGDDSHIGTGSSIIQGIEIGTNTLIGAGSVVISNIGASKKAFGVPAKEV</sequence>
<dbReference type="CDD" id="cd03360">
    <property type="entry name" value="LbH_AT_putative"/>
    <property type="match status" value="1"/>
</dbReference>
<evidence type="ECO:0000313" key="7">
    <source>
        <dbReference type="Proteomes" id="UP001152172"/>
    </source>
</evidence>
<dbReference type="InterPro" id="IPR050179">
    <property type="entry name" value="Trans_hexapeptide_repeat"/>
</dbReference>
<proteinExistence type="predicted"/>
<dbReference type="EMBL" id="JAMKBI010000001">
    <property type="protein sequence ID" value="MCZ8531820.1"/>
    <property type="molecule type" value="Genomic_DNA"/>
</dbReference>
<protein>
    <submittedName>
        <fullName evidence="6">Acetyltransferase</fullName>
    </submittedName>
</protein>
<feature type="binding site" evidence="4">
    <location>
        <position position="67"/>
    </location>
    <ligand>
        <name>substrate</name>
    </ligand>
</feature>
<evidence type="ECO:0000256" key="1">
    <source>
        <dbReference type="ARBA" id="ARBA00022679"/>
    </source>
</evidence>
<dbReference type="PANTHER" id="PTHR43300">
    <property type="entry name" value="ACETYLTRANSFERASE"/>
    <property type="match status" value="1"/>
</dbReference>
<evidence type="ECO:0000259" key="5">
    <source>
        <dbReference type="Pfam" id="PF17836"/>
    </source>
</evidence>
<dbReference type="AlphaFoldDB" id="A0A9X3L5S3"/>
<evidence type="ECO:0000256" key="2">
    <source>
        <dbReference type="ARBA" id="ARBA00022737"/>
    </source>
</evidence>
<dbReference type="RefSeq" id="WP_269920514.1">
    <property type="nucleotide sequence ID" value="NZ_JAMKBI010000001.1"/>
</dbReference>
<keyword evidence="1" id="KW-0808">Transferase</keyword>
<dbReference type="Gene3D" id="3.40.50.20">
    <property type="match status" value="1"/>
</dbReference>
<feature type="active site" description="Proton acceptor" evidence="3">
    <location>
        <position position="137"/>
    </location>
</feature>
<name>A0A9X3L5S3_9BACI</name>
<feature type="site" description="Increases basicity of active site His" evidence="3">
    <location>
        <position position="138"/>
    </location>
</feature>
<feature type="domain" description="PglD N-terminal" evidence="5">
    <location>
        <begin position="5"/>
        <end position="81"/>
    </location>
</feature>
<keyword evidence="7" id="KW-1185">Reference proteome</keyword>
<dbReference type="InterPro" id="IPR041561">
    <property type="entry name" value="PglD_N"/>
</dbReference>
<dbReference type="PROSITE" id="PS00101">
    <property type="entry name" value="HEXAPEP_TRANSFERASES"/>
    <property type="match status" value="1"/>
</dbReference>
<keyword evidence="2" id="KW-0677">Repeat</keyword>
<dbReference type="InterPro" id="IPR001451">
    <property type="entry name" value="Hexapep"/>
</dbReference>
<comment type="caution">
    <text evidence="6">The sequence shown here is derived from an EMBL/GenBank/DDBJ whole genome shotgun (WGS) entry which is preliminary data.</text>
</comment>
<dbReference type="Proteomes" id="UP001152172">
    <property type="component" value="Unassembled WGS sequence"/>
</dbReference>
<organism evidence="6 7">
    <name type="scientific">Psychrobacillus psychrodurans</name>
    <dbReference type="NCBI Taxonomy" id="126157"/>
    <lineage>
        <taxon>Bacteria</taxon>
        <taxon>Bacillati</taxon>
        <taxon>Bacillota</taxon>
        <taxon>Bacilli</taxon>
        <taxon>Bacillales</taxon>
        <taxon>Bacillaceae</taxon>
        <taxon>Psychrobacillus</taxon>
    </lineage>
</organism>
<dbReference type="GO" id="GO:0016740">
    <property type="term" value="F:transferase activity"/>
    <property type="evidence" value="ECO:0007669"/>
    <property type="project" value="UniProtKB-KW"/>
</dbReference>
<dbReference type="PANTHER" id="PTHR43300:SF7">
    <property type="entry name" value="UDP-N-ACETYLBACILLOSAMINE N-ACETYLTRANSFERASE"/>
    <property type="match status" value="1"/>
</dbReference>
<reference evidence="6" key="1">
    <citation type="submission" date="2022-05" db="EMBL/GenBank/DDBJ databases">
        <authorList>
            <person name="Colautti A."/>
            <person name="Iacumin L."/>
        </authorList>
    </citation>
    <scope>NUCLEOTIDE SEQUENCE</scope>
    <source>
        <strain evidence="6">DSM 30747</strain>
    </source>
</reference>
<dbReference type="Pfam" id="PF00132">
    <property type="entry name" value="Hexapep"/>
    <property type="match status" value="2"/>
</dbReference>
<feature type="binding site" evidence="4">
    <location>
        <position position="146"/>
    </location>
    <ligand>
        <name>acetyl-CoA</name>
        <dbReference type="ChEBI" id="CHEBI:57288"/>
    </ligand>
</feature>